<name>A0A4U7KSB4_9BASI</name>
<protein>
    <recommendedName>
        <fullName evidence="12">DNA replication licensing factor MCM7</fullName>
        <ecNumber evidence="12">3.6.4.12</ecNumber>
    </recommendedName>
</protein>
<dbReference type="GO" id="GO:0043596">
    <property type="term" value="C:nuclear replication fork"/>
    <property type="evidence" value="ECO:0007669"/>
    <property type="project" value="UniProtKB-ARBA"/>
</dbReference>
<dbReference type="EMBL" id="SRRM01000015">
    <property type="protein sequence ID" value="TKY86887.1"/>
    <property type="molecule type" value="Genomic_DNA"/>
</dbReference>
<feature type="compositionally biased region" description="Low complexity" evidence="13">
    <location>
        <begin position="91"/>
        <end position="102"/>
    </location>
</feature>
<evidence type="ECO:0000259" key="14">
    <source>
        <dbReference type="PROSITE" id="PS50051"/>
    </source>
</evidence>
<dbReference type="GO" id="GO:0006270">
    <property type="term" value="P:DNA replication initiation"/>
    <property type="evidence" value="ECO:0007669"/>
    <property type="project" value="InterPro"/>
</dbReference>
<dbReference type="GO" id="GO:0005524">
    <property type="term" value="F:ATP binding"/>
    <property type="evidence" value="ECO:0007669"/>
    <property type="project" value="UniProtKB-KW"/>
</dbReference>
<dbReference type="InterPro" id="IPR027417">
    <property type="entry name" value="P-loop_NTPase"/>
</dbReference>
<dbReference type="GO" id="GO:0097373">
    <property type="term" value="C:MCM core complex"/>
    <property type="evidence" value="ECO:0007669"/>
    <property type="project" value="UniProtKB-ARBA"/>
</dbReference>
<comment type="subcellular location">
    <subcellularLocation>
        <location evidence="1 12">Nucleus</location>
    </subcellularLocation>
</comment>
<dbReference type="InterPro" id="IPR031327">
    <property type="entry name" value="MCM"/>
</dbReference>
<keyword evidence="6 11" id="KW-0067">ATP-binding</keyword>
<dbReference type="EC" id="3.6.4.12" evidence="12"/>
<proteinExistence type="inferred from homology"/>
<dbReference type="GO" id="GO:0005656">
    <property type="term" value="C:nuclear pre-replicative complex"/>
    <property type="evidence" value="ECO:0007669"/>
    <property type="project" value="UniProtKB-ARBA"/>
</dbReference>
<evidence type="ECO:0000256" key="8">
    <source>
        <dbReference type="ARBA" id="ARBA00023242"/>
    </source>
</evidence>
<dbReference type="CDD" id="cd17758">
    <property type="entry name" value="MCM7"/>
    <property type="match status" value="1"/>
</dbReference>
<evidence type="ECO:0000256" key="12">
    <source>
        <dbReference type="RuleBase" id="RU365012"/>
    </source>
</evidence>
<reference evidence="15 16" key="1">
    <citation type="submission" date="2019-05" db="EMBL/GenBank/DDBJ databases">
        <title>Sporisorium graminicola CBS 10092 draft sequencing and annotation.</title>
        <authorList>
            <person name="Solano-Gonzalez S."/>
            <person name="Caddick M.X."/>
            <person name="Darby A."/>
        </authorList>
    </citation>
    <scope>NUCLEOTIDE SEQUENCE [LARGE SCALE GENOMIC DNA]</scope>
    <source>
        <strain evidence="15 16">CBS 10092</strain>
    </source>
</reference>
<evidence type="ECO:0000256" key="4">
    <source>
        <dbReference type="ARBA" id="ARBA00022801"/>
    </source>
</evidence>
<feature type="compositionally biased region" description="Low complexity" evidence="13">
    <location>
        <begin position="44"/>
        <end position="54"/>
    </location>
</feature>
<dbReference type="Pfam" id="PF00493">
    <property type="entry name" value="MCM"/>
    <property type="match status" value="1"/>
</dbReference>
<keyword evidence="16" id="KW-1185">Reference proteome</keyword>
<dbReference type="Proteomes" id="UP000306050">
    <property type="component" value="Chromosome SGRAM_23"/>
</dbReference>
<evidence type="ECO:0000256" key="6">
    <source>
        <dbReference type="ARBA" id="ARBA00022840"/>
    </source>
</evidence>
<dbReference type="Gene3D" id="3.30.1640.10">
    <property type="entry name" value="mini-chromosome maintenance (MCM) complex, chain A, domain 1"/>
    <property type="match status" value="1"/>
</dbReference>
<dbReference type="FunFam" id="2.20.28.10:FF:000004">
    <property type="entry name" value="DNA replication licensing factor MCM7"/>
    <property type="match status" value="1"/>
</dbReference>
<comment type="similarity">
    <text evidence="11">Belongs to the MCM family.</text>
</comment>
<dbReference type="SMART" id="SM00350">
    <property type="entry name" value="MCM"/>
    <property type="match status" value="1"/>
</dbReference>
<evidence type="ECO:0000256" key="2">
    <source>
        <dbReference type="ARBA" id="ARBA00022705"/>
    </source>
</evidence>
<feature type="compositionally biased region" description="Acidic residues" evidence="13">
    <location>
        <begin position="55"/>
        <end position="64"/>
    </location>
</feature>
<keyword evidence="4 12" id="KW-0378">Hydrolase</keyword>
<comment type="caution">
    <text evidence="15">The sequence shown here is derived from an EMBL/GenBank/DDBJ whole genome shotgun (WGS) entry which is preliminary data.</text>
</comment>
<evidence type="ECO:0000256" key="9">
    <source>
        <dbReference type="ARBA" id="ARBA00023306"/>
    </source>
</evidence>
<dbReference type="GO" id="GO:0017116">
    <property type="term" value="F:single-stranded DNA helicase activity"/>
    <property type="evidence" value="ECO:0007669"/>
    <property type="project" value="TreeGrafter"/>
</dbReference>
<feature type="region of interest" description="Disordered" evidence="13">
    <location>
        <begin position="44"/>
        <end position="65"/>
    </location>
</feature>
<dbReference type="PROSITE" id="PS00847">
    <property type="entry name" value="MCM_1"/>
    <property type="match status" value="1"/>
</dbReference>
<organism evidence="15 16">
    <name type="scientific">Sporisorium graminicola</name>
    <dbReference type="NCBI Taxonomy" id="280036"/>
    <lineage>
        <taxon>Eukaryota</taxon>
        <taxon>Fungi</taxon>
        <taxon>Dikarya</taxon>
        <taxon>Basidiomycota</taxon>
        <taxon>Ustilaginomycotina</taxon>
        <taxon>Ustilaginomycetes</taxon>
        <taxon>Ustilaginales</taxon>
        <taxon>Ustilaginaceae</taxon>
        <taxon>Sporisorium</taxon>
    </lineage>
</organism>
<evidence type="ECO:0000313" key="16">
    <source>
        <dbReference type="Proteomes" id="UP000306050"/>
    </source>
</evidence>
<keyword evidence="9 12" id="KW-0131">Cell cycle</keyword>
<dbReference type="GO" id="GO:0003697">
    <property type="term" value="F:single-stranded DNA binding"/>
    <property type="evidence" value="ECO:0007669"/>
    <property type="project" value="TreeGrafter"/>
</dbReference>
<dbReference type="PROSITE" id="PS50051">
    <property type="entry name" value="MCM_2"/>
    <property type="match status" value="1"/>
</dbReference>
<dbReference type="SUPFAM" id="SSF52540">
    <property type="entry name" value="P-loop containing nucleoside triphosphate hydrolases"/>
    <property type="match status" value="1"/>
</dbReference>
<dbReference type="GO" id="GO:0006279">
    <property type="term" value="P:premeiotic DNA replication"/>
    <property type="evidence" value="ECO:0007669"/>
    <property type="project" value="UniProtKB-ARBA"/>
</dbReference>
<evidence type="ECO:0000313" key="15">
    <source>
        <dbReference type="EMBL" id="TKY86887.1"/>
    </source>
</evidence>
<feature type="domain" description="MCM C-terminal AAA(+) ATPase" evidence="14">
    <location>
        <begin position="431"/>
        <end position="637"/>
    </location>
</feature>
<keyword evidence="8 12" id="KW-0539">Nucleus</keyword>
<dbReference type="InterPro" id="IPR027925">
    <property type="entry name" value="MCM_N"/>
</dbReference>
<dbReference type="GO" id="GO:0031261">
    <property type="term" value="C:DNA replication preinitiation complex"/>
    <property type="evidence" value="ECO:0007669"/>
    <property type="project" value="UniProtKB-ARBA"/>
</dbReference>
<evidence type="ECO:0000256" key="5">
    <source>
        <dbReference type="ARBA" id="ARBA00022806"/>
    </source>
</evidence>
<comment type="function">
    <text evidence="12">Acts as component of the MCM2-7 complex (MCM complex) which is the replicative helicase essential for 'once per cell cycle' DNA replication initiation and elongation in eukaryotic cells. The active ATPase sites in the MCM2-7 ring are formed through the interaction surfaces of two neighboring subunits such that a critical structure of a conserved arginine finger motif is provided in trans relative to the ATP-binding site of the Walker A box of the adjacent subunit. The six ATPase active sites, however, are likely to contribute differentially to the complex helicase activity.</text>
</comment>
<evidence type="ECO:0000256" key="10">
    <source>
        <dbReference type="ARBA" id="ARBA00048432"/>
    </source>
</evidence>
<dbReference type="Pfam" id="PF14551">
    <property type="entry name" value="MCM_N"/>
    <property type="match status" value="1"/>
</dbReference>
<dbReference type="GO" id="GO:0016887">
    <property type="term" value="F:ATP hydrolysis activity"/>
    <property type="evidence" value="ECO:0007669"/>
    <property type="project" value="RHEA"/>
</dbReference>
<comment type="catalytic activity">
    <reaction evidence="10">
        <text>ATP + H2O = ADP + phosphate + H(+)</text>
        <dbReference type="Rhea" id="RHEA:13065"/>
        <dbReference type="ChEBI" id="CHEBI:15377"/>
        <dbReference type="ChEBI" id="CHEBI:15378"/>
        <dbReference type="ChEBI" id="CHEBI:30616"/>
        <dbReference type="ChEBI" id="CHEBI:43474"/>
        <dbReference type="ChEBI" id="CHEBI:456216"/>
        <dbReference type="EC" id="3.6.4.12"/>
    </reaction>
    <physiologicalReaction direction="left-to-right" evidence="10">
        <dbReference type="Rhea" id="RHEA:13066"/>
    </physiologicalReaction>
</comment>
<dbReference type="GO" id="GO:0042555">
    <property type="term" value="C:MCM complex"/>
    <property type="evidence" value="ECO:0007669"/>
    <property type="project" value="InterPro"/>
</dbReference>
<dbReference type="GO" id="GO:0000727">
    <property type="term" value="P:double-strand break repair via break-induced replication"/>
    <property type="evidence" value="ECO:0007669"/>
    <property type="project" value="TreeGrafter"/>
</dbReference>
<dbReference type="Pfam" id="PF24901">
    <property type="entry name" value="WHD_MCM7"/>
    <property type="match status" value="1"/>
</dbReference>
<dbReference type="Gene3D" id="2.40.50.140">
    <property type="entry name" value="Nucleic acid-binding proteins"/>
    <property type="match status" value="1"/>
</dbReference>
<dbReference type="FunFam" id="3.40.50.300:FF:000288">
    <property type="entry name" value="DNA replication licensing factor MCM7"/>
    <property type="match status" value="1"/>
</dbReference>
<keyword evidence="2 12" id="KW-0235">DNA replication</keyword>
<accession>A0A4U7KSB4</accession>
<dbReference type="Gene3D" id="3.40.50.300">
    <property type="entry name" value="P-loop containing nucleotide triphosphate hydrolases"/>
    <property type="match status" value="1"/>
</dbReference>
<dbReference type="AlphaFoldDB" id="A0A4U7KSB4"/>
<dbReference type="PRINTS" id="PR01657">
    <property type="entry name" value="MCMFAMILY"/>
</dbReference>
<dbReference type="InterPro" id="IPR018525">
    <property type="entry name" value="MCM_CS"/>
</dbReference>
<evidence type="ECO:0000256" key="7">
    <source>
        <dbReference type="ARBA" id="ARBA00023125"/>
    </source>
</evidence>
<dbReference type="PANTHER" id="PTHR11630:SF26">
    <property type="entry name" value="DNA REPLICATION LICENSING FACTOR MCM7"/>
    <property type="match status" value="1"/>
</dbReference>
<gene>
    <name evidence="12" type="primary">MCM7</name>
    <name evidence="15" type="ORF">EX895_004175</name>
</gene>
<dbReference type="SUPFAM" id="SSF50249">
    <property type="entry name" value="Nucleic acid-binding proteins"/>
    <property type="match status" value="1"/>
</dbReference>
<dbReference type="PANTHER" id="PTHR11630">
    <property type="entry name" value="DNA REPLICATION LICENSING FACTOR MCM FAMILY MEMBER"/>
    <property type="match status" value="1"/>
</dbReference>
<dbReference type="InterPro" id="IPR033762">
    <property type="entry name" value="MCM_OB"/>
</dbReference>
<dbReference type="GO" id="GO:0006271">
    <property type="term" value="P:DNA strand elongation involved in DNA replication"/>
    <property type="evidence" value="ECO:0007669"/>
    <property type="project" value="TreeGrafter"/>
</dbReference>
<dbReference type="Pfam" id="PF17207">
    <property type="entry name" value="MCM_OB"/>
    <property type="match status" value="1"/>
</dbReference>
<evidence type="ECO:0000256" key="3">
    <source>
        <dbReference type="ARBA" id="ARBA00022741"/>
    </source>
</evidence>
<evidence type="ECO:0000256" key="11">
    <source>
        <dbReference type="RuleBase" id="RU004070"/>
    </source>
</evidence>
<dbReference type="PRINTS" id="PR01663">
    <property type="entry name" value="MCMPROTEIN7"/>
</dbReference>
<evidence type="ECO:0000256" key="1">
    <source>
        <dbReference type="ARBA" id="ARBA00004123"/>
    </source>
</evidence>
<keyword evidence="7 11" id="KW-0238">DNA-binding</keyword>
<dbReference type="OrthoDB" id="3207464at2759"/>
<dbReference type="Gene3D" id="2.20.28.10">
    <property type="match status" value="1"/>
</dbReference>
<keyword evidence="5 12" id="KW-0347">Helicase</keyword>
<keyword evidence="3 11" id="KW-0547">Nucleotide-binding</keyword>
<sequence>MSGPAPILPTISLGINYADEREKITDFLLFFKAPASRLASLSSSQAGGAPISLEDAGDNDDDHLDLDRELSGAIDRMDVDRAAAQRRSRSQAEASASASGSRQVPFYMHQLQNIANREQDSLIIDLNDVASHFNTTTNESGKTLVGAIRNNAKRYLDLFSECVDKLVPEPSKDISHKDDVLDVIRHQRMERNARTVENAEDPNNAGVAPEDASDNVFPPVLLRRYTLYFKPYTGRMHPSEAPEEPLAVRAVRGSHLGKLITVRGIVTRVSEVKPFLLVDAYACDVCGAEVFQEVTSRQYMPLTQCNSRRCMTNNTRGPLYPQVRASKFVPFQEVKIQEMADQVPVGHIPRTMTIHVYGPLTRAMNPGDVVHVGGIFLPMPYSGFKAIRAGLLTDTYLDAQSIHQLKKQYTAMQRTPEIAAQIAELKDDPALYQKLASSIAPEIYGHEDVKKCLLLLLVGGVGKTVGDGMKIRGDINVCLMGDPGVAKSQLLKYISKVAPRGVYTTGRGSSGVGLTAAVMRDPVTDEMVLEGGALVLADNGIACIDEFDKMEESDRTAIHEVMEQQTISISKAGITTTLNARTSILAAANPLYGRYNPRVSPVDNINLPAALLSRFDILYLILDTPTRDDDERLAQHVTYVHMHNAHPELEFDVISPTLMRHYIALARQKRPVLSKAVSDYVVGAYVQMRSQYKEDEISHASDSGAGSSGTGYVSARTLLGIIRLSQALARLRFDDSVSVPDVDEALRLLEVSKSSILNHPSLASSGRDALGQDQTYISKIYRIIREFYNHHASARAADDHDDDDEDMGLDHGLPIPQLRERIIAAGFLEDQFQECLQEYQDLGVLQVSANRLVFL</sequence>
<dbReference type="InterPro" id="IPR008050">
    <property type="entry name" value="MCM7"/>
</dbReference>
<dbReference type="Pfam" id="PF17855">
    <property type="entry name" value="MCM_lid"/>
    <property type="match status" value="1"/>
</dbReference>
<feature type="region of interest" description="Disordered" evidence="13">
    <location>
        <begin position="77"/>
        <end position="102"/>
    </location>
</feature>
<dbReference type="InterPro" id="IPR001208">
    <property type="entry name" value="MCM_dom"/>
</dbReference>
<evidence type="ECO:0000256" key="13">
    <source>
        <dbReference type="SAM" id="MobiDB-lite"/>
    </source>
</evidence>
<dbReference type="InterPro" id="IPR012340">
    <property type="entry name" value="NA-bd_OB-fold"/>
</dbReference>
<dbReference type="InterPro" id="IPR041562">
    <property type="entry name" value="MCM_lid"/>
</dbReference>